<accession>A0A6M3KAZ3</accession>
<protein>
    <submittedName>
        <fullName evidence="1">Uncharacterized protein</fullName>
    </submittedName>
</protein>
<sequence>MIDIVKDLGLNLKELGITGWTENGIFLKDDVTIDQIQSIAKLIHARHGHPCSEFRECR</sequence>
<dbReference type="EMBL" id="MT142364">
    <property type="protein sequence ID" value="QJA79029.1"/>
    <property type="molecule type" value="Genomic_DNA"/>
</dbReference>
<proteinExistence type="predicted"/>
<evidence type="ECO:0000313" key="1">
    <source>
        <dbReference type="EMBL" id="QJA79029.1"/>
    </source>
</evidence>
<reference evidence="1" key="1">
    <citation type="submission" date="2020-03" db="EMBL/GenBank/DDBJ databases">
        <title>The deep terrestrial virosphere.</title>
        <authorList>
            <person name="Holmfeldt K."/>
            <person name="Nilsson E."/>
            <person name="Simone D."/>
            <person name="Lopez-Fernandez M."/>
            <person name="Wu X."/>
            <person name="de Brujin I."/>
            <person name="Lundin D."/>
            <person name="Andersson A."/>
            <person name="Bertilsson S."/>
            <person name="Dopson M."/>
        </authorList>
    </citation>
    <scope>NUCLEOTIDE SEQUENCE</scope>
    <source>
        <strain evidence="1">MM415A00950</strain>
    </source>
</reference>
<name>A0A6M3KAZ3_9ZZZZ</name>
<dbReference type="AlphaFoldDB" id="A0A6M3KAZ3"/>
<organism evidence="1">
    <name type="scientific">viral metagenome</name>
    <dbReference type="NCBI Taxonomy" id="1070528"/>
    <lineage>
        <taxon>unclassified sequences</taxon>
        <taxon>metagenomes</taxon>
        <taxon>organismal metagenomes</taxon>
    </lineage>
</organism>
<gene>
    <name evidence="1" type="ORF">MM415A00950_0003</name>
</gene>